<proteinExistence type="predicted"/>
<gene>
    <name evidence="2" type="ORF">M0R45_013839</name>
</gene>
<organism evidence="2 3">
    <name type="scientific">Rubus argutus</name>
    <name type="common">Southern blackberry</name>
    <dbReference type="NCBI Taxonomy" id="59490"/>
    <lineage>
        <taxon>Eukaryota</taxon>
        <taxon>Viridiplantae</taxon>
        <taxon>Streptophyta</taxon>
        <taxon>Embryophyta</taxon>
        <taxon>Tracheophyta</taxon>
        <taxon>Spermatophyta</taxon>
        <taxon>Magnoliopsida</taxon>
        <taxon>eudicotyledons</taxon>
        <taxon>Gunneridae</taxon>
        <taxon>Pentapetalae</taxon>
        <taxon>rosids</taxon>
        <taxon>fabids</taxon>
        <taxon>Rosales</taxon>
        <taxon>Rosaceae</taxon>
        <taxon>Rosoideae</taxon>
        <taxon>Rosoideae incertae sedis</taxon>
        <taxon>Rubus</taxon>
    </lineage>
</organism>
<reference evidence="2 3" key="1">
    <citation type="journal article" date="2023" name="G3 (Bethesda)">
        <title>A chromosome-length genome assembly and annotation of blackberry (Rubus argutus, cv. 'Hillquist').</title>
        <authorList>
            <person name="Bruna T."/>
            <person name="Aryal R."/>
            <person name="Dudchenko O."/>
            <person name="Sargent D.J."/>
            <person name="Mead D."/>
            <person name="Buti M."/>
            <person name="Cavallini A."/>
            <person name="Hytonen T."/>
            <person name="Andres J."/>
            <person name="Pham M."/>
            <person name="Weisz D."/>
            <person name="Mascagni F."/>
            <person name="Usai G."/>
            <person name="Natali L."/>
            <person name="Bassil N."/>
            <person name="Fernandez G.E."/>
            <person name="Lomsadze A."/>
            <person name="Armour M."/>
            <person name="Olukolu B."/>
            <person name="Poorten T."/>
            <person name="Britton C."/>
            <person name="Davik J."/>
            <person name="Ashrafi H."/>
            <person name="Aiden E.L."/>
            <person name="Borodovsky M."/>
            <person name="Worthington M."/>
        </authorList>
    </citation>
    <scope>NUCLEOTIDE SEQUENCE [LARGE SCALE GENOMIC DNA]</scope>
    <source>
        <strain evidence="2">PI 553951</strain>
    </source>
</reference>
<sequence length="89" mass="9597">MQAMFATYARLQTTPVFKIGVWPVIVGVGLSGLDLHTLAILPSRCKILLGGPRANACPWGLPHSVPDVSAPKPPFKLGQDVGLHRLWLC</sequence>
<keyword evidence="3" id="KW-1185">Reference proteome</keyword>
<keyword evidence="1" id="KW-0812">Transmembrane</keyword>
<dbReference type="Proteomes" id="UP001457282">
    <property type="component" value="Unassembled WGS sequence"/>
</dbReference>
<dbReference type="EMBL" id="JBEDUW010000003">
    <property type="protein sequence ID" value="KAK9937021.1"/>
    <property type="molecule type" value="Genomic_DNA"/>
</dbReference>
<feature type="transmembrane region" description="Helical" evidence="1">
    <location>
        <begin position="20"/>
        <end position="41"/>
    </location>
</feature>
<evidence type="ECO:0000313" key="3">
    <source>
        <dbReference type="Proteomes" id="UP001457282"/>
    </source>
</evidence>
<keyword evidence="1" id="KW-1133">Transmembrane helix</keyword>
<evidence type="ECO:0000313" key="2">
    <source>
        <dbReference type="EMBL" id="KAK9937021.1"/>
    </source>
</evidence>
<keyword evidence="1" id="KW-0472">Membrane</keyword>
<dbReference type="AlphaFoldDB" id="A0AAW1XJM7"/>
<evidence type="ECO:0000256" key="1">
    <source>
        <dbReference type="SAM" id="Phobius"/>
    </source>
</evidence>
<comment type="caution">
    <text evidence="2">The sequence shown here is derived from an EMBL/GenBank/DDBJ whole genome shotgun (WGS) entry which is preliminary data.</text>
</comment>
<accession>A0AAW1XJM7</accession>
<protein>
    <submittedName>
        <fullName evidence="2">Uncharacterized protein</fullName>
    </submittedName>
</protein>
<name>A0AAW1XJM7_RUBAR</name>